<dbReference type="Proteomes" id="UP001596166">
    <property type="component" value="Unassembled WGS sequence"/>
</dbReference>
<protein>
    <submittedName>
        <fullName evidence="1">Uncharacterized protein</fullName>
    </submittedName>
</protein>
<evidence type="ECO:0000313" key="2">
    <source>
        <dbReference type="Proteomes" id="UP001596166"/>
    </source>
</evidence>
<name>A0ABW0G7P8_9PROT</name>
<dbReference type="EMBL" id="JBHSLC010000038">
    <property type="protein sequence ID" value="MFC5357082.1"/>
    <property type="molecule type" value="Genomic_DNA"/>
</dbReference>
<gene>
    <name evidence="1" type="ORF">ACFPMG_18890</name>
</gene>
<reference evidence="2" key="1">
    <citation type="journal article" date="2019" name="Int. J. Syst. Evol. Microbiol.">
        <title>The Global Catalogue of Microorganisms (GCM) 10K type strain sequencing project: providing services to taxonomists for standard genome sequencing and annotation.</title>
        <authorList>
            <consortium name="The Broad Institute Genomics Platform"/>
            <consortium name="The Broad Institute Genome Sequencing Center for Infectious Disease"/>
            <person name="Wu L."/>
            <person name="Ma J."/>
        </authorList>
    </citation>
    <scope>NUCLEOTIDE SEQUENCE [LARGE SCALE GENOMIC DNA]</scope>
    <source>
        <strain evidence="2">CCUG 58760</strain>
    </source>
</reference>
<sequence>MQGVRVGRFIVMTDEDGLRHAVKLGTVLAVSDRDECQDETVLQLPGGRAVTVRASLDEVLTWLDGPR</sequence>
<accession>A0ABW0G7P8</accession>
<organism evidence="1 2">
    <name type="scientific">Azospirillum himalayense</name>
    <dbReference type="NCBI Taxonomy" id="654847"/>
    <lineage>
        <taxon>Bacteria</taxon>
        <taxon>Pseudomonadati</taxon>
        <taxon>Pseudomonadota</taxon>
        <taxon>Alphaproteobacteria</taxon>
        <taxon>Rhodospirillales</taxon>
        <taxon>Azospirillaceae</taxon>
        <taxon>Azospirillum</taxon>
    </lineage>
</organism>
<keyword evidence="2" id="KW-1185">Reference proteome</keyword>
<evidence type="ECO:0000313" key="1">
    <source>
        <dbReference type="EMBL" id="MFC5357082.1"/>
    </source>
</evidence>
<comment type="caution">
    <text evidence="1">The sequence shown here is derived from an EMBL/GenBank/DDBJ whole genome shotgun (WGS) entry which is preliminary data.</text>
</comment>
<proteinExistence type="predicted"/>